<proteinExistence type="inferred from homology"/>
<gene>
    <name evidence="7" type="ORF">SAMN04489812_1525</name>
</gene>
<dbReference type="PROSITE" id="PS50983">
    <property type="entry name" value="FE_B12_PBP"/>
    <property type="match status" value="1"/>
</dbReference>
<dbReference type="PANTHER" id="PTHR30532">
    <property type="entry name" value="IRON III DICITRATE-BINDING PERIPLASMIC PROTEIN"/>
    <property type="match status" value="1"/>
</dbReference>
<keyword evidence="4 5" id="KW-0732">Signal</keyword>
<evidence type="ECO:0000256" key="5">
    <source>
        <dbReference type="SAM" id="SignalP"/>
    </source>
</evidence>
<comment type="subcellular location">
    <subcellularLocation>
        <location evidence="1">Cell envelope</location>
    </subcellularLocation>
</comment>
<dbReference type="CDD" id="cd01146">
    <property type="entry name" value="FhuD"/>
    <property type="match status" value="1"/>
</dbReference>
<dbReference type="EMBL" id="LT629772">
    <property type="protein sequence ID" value="SDS31260.1"/>
    <property type="molecule type" value="Genomic_DNA"/>
</dbReference>
<dbReference type="PANTHER" id="PTHR30532:SF25">
    <property type="entry name" value="IRON(III) DICITRATE-BINDING PERIPLASMIC PROTEIN"/>
    <property type="match status" value="1"/>
</dbReference>
<keyword evidence="3" id="KW-0813">Transport</keyword>
<organism evidence="7 8">
    <name type="scientific">Microlunatus soli</name>
    <dbReference type="NCBI Taxonomy" id="630515"/>
    <lineage>
        <taxon>Bacteria</taxon>
        <taxon>Bacillati</taxon>
        <taxon>Actinomycetota</taxon>
        <taxon>Actinomycetes</taxon>
        <taxon>Propionibacteriales</taxon>
        <taxon>Propionibacteriaceae</taxon>
        <taxon>Microlunatus</taxon>
    </lineage>
</organism>
<evidence type="ECO:0000256" key="2">
    <source>
        <dbReference type="ARBA" id="ARBA00008814"/>
    </source>
</evidence>
<dbReference type="InterPro" id="IPR002491">
    <property type="entry name" value="ABC_transptr_periplasmic_BD"/>
</dbReference>
<sequence length="340" mass="35915">MPSRSRPVIVAVVFTLLALAGCSGGAGAGSGATSDSAALTAVGPKKAPGDEVCGRAAKPSGSRTIKHAMGQTEVPADPQRIVVLDSDKLDTVCALGLQDKLVGAIAVGTGEQPQYLGPTVHDVPTVGSIAEPALEKIAALKPDLILGSKFRTPDKYDELSKIAPTVFTESVGSTWKQNVLLDGKALRQGDRAKTLLTELTDRAEKVGQQVDGPTADVSLVRFIKAGIRIYGPDSFAGQVLADARISRPQFQQLNGAEDRRFTEISEEELQHADGKTIYVATYGQENVEAEQSALGSPLWKTLKGVKAERAFRVQDEVWMTGIGVIAAGRILDDLQESLAS</sequence>
<comment type="similarity">
    <text evidence="2">Belongs to the bacterial solute-binding protein 8 family.</text>
</comment>
<evidence type="ECO:0000259" key="6">
    <source>
        <dbReference type="PROSITE" id="PS50983"/>
    </source>
</evidence>
<reference evidence="7 8" key="1">
    <citation type="submission" date="2016-10" db="EMBL/GenBank/DDBJ databases">
        <authorList>
            <person name="de Groot N.N."/>
        </authorList>
    </citation>
    <scope>NUCLEOTIDE SEQUENCE [LARGE SCALE GENOMIC DNA]</scope>
    <source>
        <strain evidence="7 8">DSM 21800</strain>
    </source>
</reference>
<evidence type="ECO:0000313" key="7">
    <source>
        <dbReference type="EMBL" id="SDS31260.1"/>
    </source>
</evidence>
<name>A0A1H1R6H3_9ACTN</name>
<dbReference type="Proteomes" id="UP000199103">
    <property type="component" value="Chromosome I"/>
</dbReference>
<dbReference type="AlphaFoldDB" id="A0A1H1R6H3"/>
<dbReference type="GO" id="GO:1901678">
    <property type="term" value="P:iron coordination entity transport"/>
    <property type="evidence" value="ECO:0007669"/>
    <property type="project" value="UniProtKB-ARBA"/>
</dbReference>
<dbReference type="STRING" id="630515.SAMN04489812_1525"/>
<protein>
    <submittedName>
        <fullName evidence="7">Iron complex transport system substrate-binding protein</fullName>
    </submittedName>
</protein>
<dbReference type="Gene3D" id="3.40.50.1980">
    <property type="entry name" value="Nitrogenase molybdenum iron protein domain"/>
    <property type="match status" value="2"/>
</dbReference>
<dbReference type="Pfam" id="PF01497">
    <property type="entry name" value="Peripla_BP_2"/>
    <property type="match status" value="1"/>
</dbReference>
<keyword evidence="8" id="KW-1185">Reference proteome</keyword>
<evidence type="ECO:0000256" key="4">
    <source>
        <dbReference type="ARBA" id="ARBA00022729"/>
    </source>
</evidence>
<accession>A0A1H1R6H3</accession>
<dbReference type="OrthoDB" id="9793175at2"/>
<evidence type="ECO:0000256" key="1">
    <source>
        <dbReference type="ARBA" id="ARBA00004196"/>
    </source>
</evidence>
<dbReference type="RefSeq" id="WP_091522390.1">
    <property type="nucleotide sequence ID" value="NZ_LT629772.1"/>
</dbReference>
<dbReference type="PROSITE" id="PS51257">
    <property type="entry name" value="PROKAR_LIPOPROTEIN"/>
    <property type="match status" value="1"/>
</dbReference>
<dbReference type="SUPFAM" id="SSF53807">
    <property type="entry name" value="Helical backbone' metal receptor"/>
    <property type="match status" value="1"/>
</dbReference>
<evidence type="ECO:0000256" key="3">
    <source>
        <dbReference type="ARBA" id="ARBA00022448"/>
    </source>
</evidence>
<dbReference type="GO" id="GO:0030288">
    <property type="term" value="C:outer membrane-bounded periplasmic space"/>
    <property type="evidence" value="ECO:0007669"/>
    <property type="project" value="TreeGrafter"/>
</dbReference>
<feature type="chain" id="PRO_5009258494" evidence="5">
    <location>
        <begin position="29"/>
        <end position="340"/>
    </location>
</feature>
<feature type="domain" description="Fe/B12 periplasmic-binding" evidence="6">
    <location>
        <begin position="80"/>
        <end position="340"/>
    </location>
</feature>
<feature type="signal peptide" evidence="5">
    <location>
        <begin position="1"/>
        <end position="28"/>
    </location>
</feature>
<evidence type="ECO:0000313" key="8">
    <source>
        <dbReference type="Proteomes" id="UP000199103"/>
    </source>
</evidence>
<dbReference type="InterPro" id="IPR051313">
    <property type="entry name" value="Bact_iron-sidero_bind"/>
</dbReference>